<accession>A0ABS7ECU8</accession>
<keyword evidence="1" id="KW-0472">Membrane</keyword>
<dbReference type="Gene3D" id="3.30.70.270">
    <property type="match status" value="1"/>
</dbReference>
<dbReference type="InterPro" id="IPR000160">
    <property type="entry name" value="GGDEF_dom"/>
</dbReference>
<keyword evidence="3" id="KW-0808">Transferase</keyword>
<dbReference type="CDD" id="cd12913">
    <property type="entry name" value="PDC1_MCP_like"/>
    <property type="match status" value="1"/>
</dbReference>
<feature type="domain" description="GGDEF" evidence="2">
    <location>
        <begin position="512"/>
        <end position="645"/>
    </location>
</feature>
<dbReference type="InterPro" id="IPR043128">
    <property type="entry name" value="Rev_trsase/Diguanyl_cyclase"/>
</dbReference>
<gene>
    <name evidence="3" type="ORF">K0504_03450</name>
</gene>
<keyword evidence="1" id="KW-1133">Transmembrane helix</keyword>
<dbReference type="EMBL" id="JAHZSS010000002">
    <property type="protein sequence ID" value="MBW8190080.1"/>
    <property type="molecule type" value="Genomic_DNA"/>
</dbReference>
<dbReference type="EC" id="2.7.7.65" evidence="3"/>
<dbReference type="PROSITE" id="PS50887">
    <property type="entry name" value="GGDEF"/>
    <property type="match status" value="1"/>
</dbReference>
<evidence type="ECO:0000313" key="4">
    <source>
        <dbReference type="Proteomes" id="UP001166251"/>
    </source>
</evidence>
<organism evidence="3 4">
    <name type="scientific">Neiella holothuriorum</name>
    <dbReference type="NCBI Taxonomy" id="2870530"/>
    <lineage>
        <taxon>Bacteria</taxon>
        <taxon>Pseudomonadati</taxon>
        <taxon>Pseudomonadota</taxon>
        <taxon>Gammaproteobacteria</taxon>
        <taxon>Alteromonadales</taxon>
        <taxon>Echinimonadaceae</taxon>
        <taxon>Neiella</taxon>
    </lineage>
</organism>
<dbReference type="Pfam" id="PF22673">
    <property type="entry name" value="MCP-like_PDC_1"/>
    <property type="match status" value="1"/>
</dbReference>
<evidence type="ECO:0000313" key="3">
    <source>
        <dbReference type="EMBL" id="MBW8190080.1"/>
    </source>
</evidence>
<feature type="transmembrane region" description="Helical" evidence="1">
    <location>
        <begin position="374"/>
        <end position="398"/>
    </location>
</feature>
<dbReference type="SMART" id="SM00267">
    <property type="entry name" value="GGDEF"/>
    <property type="match status" value="1"/>
</dbReference>
<keyword evidence="1" id="KW-0812">Transmembrane</keyword>
<reference evidence="3" key="1">
    <citation type="submission" date="2021-07" db="EMBL/GenBank/DDBJ databases">
        <title>Neiella marina sp. nov., isolated from the intestinal content of sea cucumber Apostichopus japonicus.</title>
        <authorList>
            <person name="Bai X."/>
        </authorList>
    </citation>
    <scope>NUCLEOTIDE SEQUENCE</scope>
    <source>
        <strain evidence="3">126</strain>
    </source>
</reference>
<comment type="caution">
    <text evidence="3">The sequence shown here is derived from an EMBL/GenBank/DDBJ whole genome shotgun (WGS) entry which is preliminary data.</text>
</comment>
<dbReference type="GO" id="GO:0052621">
    <property type="term" value="F:diguanylate cyclase activity"/>
    <property type="evidence" value="ECO:0007669"/>
    <property type="project" value="UniProtKB-EC"/>
</dbReference>
<sequence length="645" mass="73047">MASLNALINRHFRKLFLIPVLTLELALLAMYFIVNGLITDESRQDLLFERSQNVYEHLAMRAQDLNNRFYEVRRSLELIQTDQQQTFSNPAQHQYLPNGPAQFDYASNGVWSKQHDNGGASVFVSKQFASNPETQQKAAMTESFDKLFAAVVNQLELVDAAYFNSYDNINRYYPFIDDVHLQFAADMHIPNYNFYYLADYQHNPEQQVVWTPAYLDPAGQGWMVSAIAPIYNGELLEGVTGLDITLNKMIQQIEQLALPFSGESFLVDENGRIIAMSAGIQQLLNLRELTSHAYDDVVTQTHEKPDEYLISQLPYSAFRNSISEMLKLNNYTSYVDHNDEIYLIASQSIVETGWRLYSITNAEQVVMRINELDALAIELGVIAIGLMIIFYVLFYLLVQHRSGLLAQRISSPIQELQQSSYQASPGQPFVAPTRSGIVELDDLGNSIGAMVNILNEQARNISRNEQELSSEQSHRLRLEQQIGTDELTHMLNRRGLLTQGEKILQQAKDHKQPLSLIQFEIGQYPQLIERHGIQKAEQLILQCANCCQALLPEQAILAYAATAQFTILLPKTEFDIALNHARRLRSELYLSIEIDGSSASVATHFAATTASLESHESLLSILANVQQLLEQSRHRPQTAIQTELN</sequence>
<dbReference type="Proteomes" id="UP001166251">
    <property type="component" value="Unassembled WGS sequence"/>
</dbReference>
<evidence type="ECO:0000259" key="2">
    <source>
        <dbReference type="PROSITE" id="PS50887"/>
    </source>
</evidence>
<dbReference type="RefSeq" id="WP_220102746.1">
    <property type="nucleotide sequence ID" value="NZ_JAHZSS010000002.1"/>
</dbReference>
<dbReference type="Pfam" id="PF00990">
    <property type="entry name" value="GGDEF"/>
    <property type="match status" value="1"/>
</dbReference>
<keyword evidence="4" id="KW-1185">Reference proteome</keyword>
<keyword evidence="3" id="KW-0548">Nucleotidyltransferase</keyword>
<proteinExistence type="predicted"/>
<dbReference type="SUPFAM" id="SSF55073">
    <property type="entry name" value="Nucleotide cyclase"/>
    <property type="match status" value="1"/>
</dbReference>
<protein>
    <submittedName>
        <fullName evidence="3">Diguanylate cyclase</fullName>
        <ecNumber evidence="3">2.7.7.65</ecNumber>
    </submittedName>
</protein>
<name>A0ABS7ECU8_9GAMM</name>
<dbReference type="InterPro" id="IPR029787">
    <property type="entry name" value="Nucleotide_cyclase"/>
</dbReference>
<feature type="transmembrane region" description="Helical" evidence="1">
    <location>
        <begin position="12"/>
        <end position="34"/>
    </location>
</feature>
<dbReference type="Gene3D" id="3.30.450.20">
    <property type="entry name" value="PAS domain"/>
    <property type="match status" value="1"/>
</dbReference>
<evidence type="ECO:0000256" key="1">
    <source>
        <dbReference type="SAM" id="Phobius"/>
    </source>
</evidence>